<reference evidence="2" key="1">
    <citation type="submission" date="2021-06" db="EMBL/GenBank/DDBJ databases">
        <title>Comparative genomics, transcriptomics and evolutionary studies reveal genomic signatures of adaptation to plant cell wall in hemibiotrophic fungi.</title>
        <authorList>
            <consortium name="DOE Joint Genome Institute"/>
            <person name="Baroncelli R."/>
            <person name="Diaz J.F."/>
            <person name="Benocci T."/>
            <person name="Peng M."/>
            <person name="Battaglia E."/>
            <person name="Haridas S."/>
            <person name="Andreopoulos W."/>
            <person name="Labutti K."/>
            <person name="Pangilinan J."/>
            <person name="Floch G.L."/>
            <person name="Makela M.R."/>
            <person name="Henrissat B."/>
            <person name="Grigoriev I.V."/>
            <person name="Crouch J.A."/>
            <person name="De Vries R.P."/>
            <person name="Sukno S.A."/>
            <person name="Thon M.R."/>
        </authorList>
    </citation>
    <scope>NUCLEOTIDE SEQUENCE</scope>
    <source>
        <strain evidence="2">CBS 125086</strain>
    </source>
</reference>
<dbReference type="GO" id="GO:0005739">
    <property type="term" value="C:mitochondrion"/>
    <property type="evidence" value="ECO:0007669"/>
    <property type="project" value="GOC"/>
</dbReference>
<dbReference type="EMBL" id="JAHLJV010000043">
    <property type="protein sequence ID" value="KAK1585509.1"/>
    <property type="molecule type" value="Genomic_DNA"/>
</dbReference>
<evidence type="ECO:0000256" key="1">
    <source>
        <dbReference type="SAM" id="Phobius"/>
    </source>
</evidence>
<dbReference type="Pfam" id="PF09796">
    <property type="entry name" value="QCR10"/>
    <property type="match status" value="1"/>
</dbReference>
<keyword evidence="1" id="KW-1133">Transmembrane helix</keyword>
<keyword evidence="1" id="KW-0812">Transmembrane</keyword>
<proteinExistence type="predicted"/>
<comment type="caution">
    <text evidence="2">The sequence shown here is derived from an EMBL/GenBank/DDBJ whole genome shotgun (WGS) entry which is preliminary data.</text>
</comment>
<organism evidence="2 3">
    <name type="scientific">Colletotrichum navitas</name>
    <dbReference type="NCBI Taxonomy" id="681940"/>
    <lineage>
        <taxon>Eukaryota</taxon>
        <taxon>Fungi</taxon>
        <taxon>Dikarya</taxon>
        <taxon>Ascomycota</taxon>
        <taxon>Pezizomycotina</taxon>
        <taxon>Sordariomycetes</taxon>
        <taxon>Hypocreomycetidae</taxon>
        <taxon>Glomerellales</taxon>
        <taxon>Glomerellaceae</taxon>
        <taxon>Colletotrichum</taxon>
        <taxon>Colletotrichum graminicola species complex</taxon>
    </lineage>
</organism>
<dbReference type="PANTHER" id="PTHR28254">
    <property type="entry name" value="CYTOCHROME B-C1 COMPLEX SUBUNIT 10"/>
    <property type="match status" value="1"/>
</dbReference>
<gene>
    <name evidence="2" type="ORF">LY79DRAFT_558223</name>
</gene>
<dbReference type="Proteomes" id="UP001230504">
    <property type="component" value="Unassembled WGS sequence"/>
</dbReference>
<dbReference type="GO" id="GO:0006122">
    <property type="term" value="P:mitochondrial electron transport, ubiquinol to cytochrome c"/>
    <property type="evidence" value="ECO:0007669"/>
    <property type="project" value="InterPro"/>
</dbReference>
<dbReference type="RefSeq" id="XP_060412530.1">
    <property type="nucleotide sequence ID" value="XM_060558161.1"/>
</dbReference>
<name>A0AAD8PWT3_9PEZI</name>
<dbReference type="PANTHER" id="PTHR28254:SF1">
    <property type="entry name" value="CYTOCHROME B-C1 COMPLEX SUBUNIT 10, MITOCHONDRIAL"/>
    <property type="match status" value="1"/>
</dbReference>
<sequence length="88" mass="9410">MSSPAGIQYPTYRSKFGPKYHKVPNVGGWTVSQAVKFGARAAGFGAAAGIGALFFASGIPRIQRDILMKIPVIGQIYVKEIPPSDNPF</sequence>
<protein>
    <submittedName>
        <fullName evidence="2">Ubiquinol-cytochrome-c reductase complex subunit-domain-containing protein</fullName>
    </submittedName>
</protein>
<keyword evidence="3" id="KW-1185">Reference proteome</keyword>
<evidence type="ECO:0000313" key="3">
    <source>
        <dbReference type="Proteomes" id="UP001230504"/>
    </source>
</evidence>
<dbReference type="InterPro" id="IPR019182">
    <property type="entry name" value="Cytochrome_b-c1_su10_fun"/>
</dbReference>
<keyword evidence="1" id="KW-0472">Membrane</keyword>
<dbReference type="AlphaFoldDB" id="A0AAD8PWT3"/>
<dbReference type="GeneID" id="85442401"/>
<accession>A0AAD8PWT3</accession>
<feature type="transmembrane region" description="Helical" evidence="1">
    <location>
        <begin position="37"/>
        <end position="59"/>
    </location>
</feature>
<evidence type="ECO:0000313" key="2">
    <source>
        <dbReference type="EMBL" id="KAK1585509.1"/>
    </source>
</evidence>